<feature type="domain" description="Acyl-CoA dehydrogenase/oxidase N-terminal" evidence="9">
    <location>
        <begin position="16"/>
        <end position="127"/>
    </location>
</feature>
<evidence type="ECO:0000256" key="5">
    <source>
        <dbReference type="ARBA" id="ARBA00023002"/>
    </source>
</evidence>
<dbReference type="Pfam" id="PF02771">
    <property type="entry name" value="Acyl-CoA_dh_N"/>
    <property type="match status" value="1"/>
</dbReference>
<comment type="similarity">
    <text evidence="2 6">Belongs to the acyl-CoA dehydrogenase family.</text>
</comment>
<reference evidence="10" key="2">
    <citation type="submission" date="2020-09" db="EMBL/GenBank/DDBJ databases">
        <authorList>
            <person name="Sun Q."/>
            <person name="Kim S."/>
        </authorList>
    </citation>
    <scope>NUCLEOTIDE SEQUENCE</scope>
    <source>
        <strain evidence="10">KCTC 42651</strain>
    </source>
</reference>
<dbReference type="Pfam" id="PF02770">
    <property type="entry name" value="Acyl-CoA_dh_M"/>
    <property type="match status" value="1"/>
</dbReference>
<dbReference type="Pfam" id="PF00441">
    <property type="entry name" value="Acyl-CoA_dh_1"/>
    <property type="match status" value="1"/>
</dbReference>
<evidence type="ECO:0000313" key="11">
    <source>
        <dbReference type="Proteomes" id="UP000630353"/>
    </source>
</evidence>
<name>A0A919CQM0_9PROT</name>
<dbReference type="GO" id="GO:0050660">
    <property type="term" value="F:flavin adenine dinucleotide binding"/>
    <property type="evidence" value="ECO:0007669"/>
    <property type="project" value="InterPro"/>
</dbReference>
<feature type="domain" description="Acyl-CoA oxidase/dehydrogenase middle" evidence="8">
    <location>
        <begin position="131"/>
        <end position="226"/>
    </location>
</feature>
<dbReference type="Gene3D" id="2.40.110.10">
    <property type="entry name" value="Butyryl-CoA Dehydrogenase, subunit A, domain 2"/>
    <property type="match status" value="1"/>
</dbReference>
<accession>A0A919CQM0</accession>
<evidence type="ECO:0000256" key="6">
    <source>
        <dbReference type="RuleBase" id="RU362125"/>
    </source>
</evidence>
<dbReference type="RefSeq" id="WP_189991923.1">
    <property type="nucleotide sequence ID" value="NZ_BMZS01000008.1"/>
</dbReference>
<dbReference type="SUPFAM" id="SSF56645">
    <property type="entry name" value="Acyl-CoA dehydrogenase NM domain-like"/>
    <property type="match status" value="1"/>
</dbReference>
<comment type="cofactor">
    <cofactor evidence="1 6">
        <name>FAD</name>
        <dbReference type="ChEBI" id="CHEBI:57692"/>
    </cofactor>
</comment>
<evidence type="ECO:0000259" key="9">
    <source>
        <dbReference type="Pfam" id="PF02771"/>
    </source>
</evidence>
<dbReference type="InterPro" id="IPR009075">
    <property type="entry name" value="AcylCo_DH/oxidase_C"/>
</dbReference>
<keyword evidence="5 6" id="KW-0560">Oxidoreductase</keyword>
<keyword evidence="11" id="KW-1185">Reference proteome</keyword>
<dbReference type="InterPro" id="IPR017620">
    <property type="entry name" value="Cyc-hxne_CoA_dehydrogenase"/>
</dbReference>
<evidence type="ECO:0000256" key="3">
    <source>
        <dbReference type="ARBA" id="ARBA00022630"/>
    </source>
</evidence>
<dbReference type="InterPro" id="IPR013786">
    <property type="entry name" value="AcylCoA_DH/ox_N"/>
</dbReference>
<dbReference type="PANTHER" id="PTHR43884:SF37">
    <property type="entry name" value="ACYL-COA DEHYDROGENASE"/>
    <property type="match status" value="1"/>
</dbReference>
<feature type="domain" description="Acyl-CoA dehydrogenase/oxidase C-terminal" evidence="7">
    <location>
        <begin position="238"/>
        <end position="384"/>
    </location>
</feature>
<dbReference type="InterPro" id="IPR046373">
    <property type="entry name" value="Acyl-CoA_Oxase/DH_mid-dom_sf"/>
</dbReference>
<dbReference type="FunFam" id="2.40.110.10:FF:000002">
    <property type="entry name" value="Acyl-CoA dehydrogenase fadE12"/>
    <property type="match status" value="1"/>
</dbReference>
<sequence length="398" mass="42200">MTAGLSTAGLGTAGLSEEQVAIREAAERFARERIAPGYMAREQTGRVDRDLVREMGALGLIGADLPEAHGGLGAPSVTTGLAVEAVSHADINVSYVQLLASLNGQIVARHGSPELAGEWIPRIVSGEALFALALTEPRGGSDAANLQLSARRDGNGYVLNGEKSSISMADQADAAVVFARTGAADSGARGVTAFLVPTDTPGVTTTRFRDLGSHAVGRGSIFFDDVKLPADHRLAEEGMGFVQVMQGFDYSRALIGLQCCAAAQASLDESWAYVTEREAFGAPIARYQGVTFPLAEGEGMIAAVRQLCYHTLRLRDDGAPHTAEAAMCKWLGPKTAVDVIHQCLLTHGHYGWSMDLPHQQRLRDVMGLEIGDGTAQIMKMIVARERAGKVTVQHAARP</sequence>
<organism evidence="10 11">
    <name type="scientific">Thalassobaculum fulvum</name>
    <dbReference type="NCBI Taxonomy" id="1633335"/>
    <lineage>
        <taxon>Bacteria</taxon>
        <taxon>Pseudomonadati</taxon>
        <taxon>Pseudomonadota</taxon>
        <taxon>Alphaproteobacteria</taxon>
        <taxon>Rhodospirillales</taxon>
        <taxon>Thalassobaculaceae</taxon>
        <taxon>Thalassobaculum</taxon>
    </lineage>
</organism>
<dbReference type="Gene3D" id="1.10.540.10">
    <property type="entry name" value="Acyl-CoA dehydrogenase/oxidase, N-terminal domain"/>
    <property type="match status" value="1"/>
</dbReference>
<protein>
    <submittedName>
        <fullName evidence="10">Acyl-CoA dehydrogenase</fullName>
    </submittedName>
</protein>
<dbReference type="InterPro" id="IPR037069">
    <property type="entry name" value="AcylCoA_DH/ox_N_sf"/>
</dbReference>
<dbReference type="Proteomes" id="UP000630353">
    <property type="component" value="Unassembled WGS sequence"/>
</dbReference>
<keyword evidence="3 6" id="KW-0285">Flavoprotein</keyword>
<dbReference type="SUPFAM" id="SSF47203">
    <property type="entry name" value="Acyl-CoA dehydrogenase C-terminal domain-like"/>
    <property type="match status" value="1"/>
</dbReference>
<dbReference type="EMBL" id="BMZS01000008">
    <property type="protein sequence ID" value="GHD55562.1"/>
    <property type="molecule type" value="Genomic_DNA"/>
</dbReference>
<gene>
    <name evidence="10" type="ORF">GCM10017083_34670</name>
</gene>
<dbReference type="NCBIfam" id="TIGR03207">
    <property type="entry name" value="cyc_hxne_CoA_dh"/>
    <property type="match status" value="1"/>
</dbReference>
<comment type="caution">
    <text evidence="10">The sequence shown here is derived from an EMBL/GenBank/DDBJ whole genome shotgun (WGS) entry which is preliminary data.</text>
</comment>
<evidence type="ECO:0000256" key="1">
    <source>
        <dbReference type="ARBA" id="ARBA00001974"/>
    </source>
</evidence>
<dbReference type="GO" id="GO:0003995">
    <property type="term" value="F:acyl-CoA dehydrogenase activity"/>
    <property type="evidence" value="ECO:0007669"/>
    <property type="project" value="TreeGrafter"/>
</dbReference>
<dbReference type="InterPro" id="IPR036250">
    <property type="entry name" value="AcylCo_DH-like_C"/>
</dbReference>
<dbReference type="InterPro" id="IPR009100">
    <property type="entry name" value="AcylCoA_DH/oxidase_NM_dom_sf"/>
</dbReference>
<dbReference type="PANTHER" id="PTHR43884">
    <property type="entry name" value="ACYL-COA DEHYDROGENASE"/>
    <property type="match status" value="1"/>
</dbReference>
<dbReference type="AlphaFoldDB" id="A0A919CQM0"/>
<proteinExistence type="inferred from homology"/>
<dbReference type="InterPro" id="IPR006091">
    <property type="entry name" value="Acyl-CoA_Oxase/DH_mid-dom"/>
</dbReference>
<dbReference type="Gene3D" id="1.20.140.10">
    <property type="entry name" value="Butyryl-CoA Dehydrogenase, subunit A, domain 3"/>
    <property type="match status" value="1"/>
</dbReference>
<evidence type="ECO:0000313" key="10">
    <source>
        <dbReference type="EMBL" id="GHD55562.1"/>
    </source>
</evidence>
<evidence type="ECO:0000259" key="8">
    <source>
        <dbReference type="Pfam" id="PF02770"/>
    </source>
</evidence>
<evidence type="ECO:0000259" key="7">
    <source>
        <dbReference type="Pfam" id="PF00441"/>
    </source>
</evidence>
<evidence type="ECO:0000256" key="2">
    <source>
        <dbReference type="ARBA" id="ARBA00009347"/>
    </source>
</evidence>
<reference evidence="10" key="1">
    <citation type="journal article" date="2014" name="Int. J. Syst. Evol. Microbiol.">
        <title>Complete genome sequence of Corynebacterium casei LMG S-19264T (=DSM 44701T), isolated from a smear-ripened cheese.</title>
        <authorList>
            <consortium name="US DOE Joint Genome Institute (JGI-PGF)"/>
            <person name="Walter F."/>
            <person name="Albersmeier A."/>
            <person name="Kalinowski J."/>
            <person name="Ruckert C."/>
        </authorList>
    </citation>
    <scope>NUCLEOTIDE SEQUENCE</scope>
    <source>
        <strain evidence="10">KCTC 42651</strain>
    </source>
</reference>
<keyword evidence="4 6" id="KW-0274">FAD</keyword>
<evidence type="ECO:0000256" key="4">
    <source>
        <dbReference type="ARBA" id="ARBA00022827"/>
    </source>
</evidence>